<proteinExistence type="predicted"/>
<feature type="region of interest" description="Disordered" evidence="1">
    <location>
        <begin position="338"/>
        <end position="366"/>
    </location>
</feature>
<gene>
    <name evidence="3" type="ORF">C2S53_010590</name>
</gene>
<name>A0AAD4NZI9_PERFH</name>
<dbReference type="PANTHER" id="PTHR48444:SF1">
    <property type="entry name" value="DNA TOPOISOMERASE 6 SUBUNIT B"/>
    <property type="match status" value="1"/>
</dbReference>
<sequence>MPNNLVRPAGSGRAAERGYPMVGPGTATRMWAQRGLPARCGPWCGLPSGVDRGHDSMAMEGPIPYWFQGVFGCLSLMIGQHLIPELLCRIEHALQSEILMVIEDEDDVDLLDHGGQDGGLLICSVWPKSGQPKMPGPLKGLNIFRFANRIPLLFEQGADVVTRTAVKRINWSNYKINQTHDKIGVFVSIVSTKIPFKGTGKEYIGDDISEIASAVKTAIQQCCVQLKSKIVKRIQAREQQERKRSLNKYIPNATGAIYEVLKEMSHSHATKRRRYEGKDAELLKQVSTHIVTELTLREKLAQHVEQVDYEMALDYAAQAGVNEEPREDIYIPPLEAEHMRSTARRSRRRSRTPPARSAFASSPPPITAALSSRSLSMISAETTL</sequence>
<dbReference type="GO" id="GO:0003918">
    <property type="term" value="F:DNA topoisomerase type II (double strand cut, ATP-hydrolyzing) activity"/>
    <property type="evidence" value="ECO:0007669"/>
    <property type="project" value="InterPro"/>
</dbReference>
<evidence type="ECO:0000313" key="3">
    <source>
        <dbReference type="EMBL" id="KAH6820989.1"/>
    </source>
</evidence>
<comment type="caution">
    <text evidence="3">The sequence shown here is derived from an EMBL/GenBank/DDBJ whole genome shotgun (WGS) entry which is preliminary data.</text>
</comment>
<dbReference type="InterPro" id="IPR015320">
    <property type="entry name" value="TopoVI_B_transducer"/>
</dbReference>
<organism evidence="3 4">
    <name type="scientific">Perilla frutescens var. hirtella</name>
    <name type="common">Perilla citriodora</name>
    <name type="synonym">Perilla setoyensis</name>
    <dbReference type="NCBI Taxonomy" id="608512"/>
    <lineage>
        <taxon>Eukaryota</taxon>
        <taxon>Viridiplantae</taxon>
        <taxon>Streptophyta</taxon>
        <taxon>Embryophyta</taxon>
        <taxon>Tracheophyta</taxon>
        <taxon>Spermatophyta</taxon>
        <taxon>Magnoliopsida</taxon>
        <taxon>eudicotyledons</taxon>
        <taxon>Gunneridae</taxon>
        <taxon>Pentapetalae</taxon>
        <taxon>asterids</taxon>
        <taxon>lamiids</taxon>
        <taxon>Lamiales</taxon>
        <taxon>Lamiaceae</taxon>
        <taxon>Nepetoideae</taxon>
        <taxon>Elsholtzieae</taxon>
        <taxon>Perilla</taxon>
    </lineage>
</organism>
<dbReference type="Proteomes" id="UP001190926">
    <property type="component" value="Unassembled WGS sequence"/>
</dbReference>
<dbReference type="SUPFAM" id="SSF54211">
    <property type="entry name" value="Ribosomal protein S5 domain 2-like"/>
    <property type="match status" value="1"/>
</dbReference>
<dbReference type="InterPro" id="IPR020568">
    <property type="entry name" value="Ribosomal_Su5_D2-typ_SF"/>
</dbReference>
<dbReference type="EMBL" id="SDAM02002865">
    <property type="protein sequence ID" value="KAH6820989.1"/>
    <property type="molecule type" value="Genomic_DNA"/>
</dbReference>
<evidence type="ECO:0000259" key="2">
    <source>
        <dbReference type="Pfam" id="PF09239"/>
    </source>
</evidence>
<evidence type="ECO:0000313" key="4">
    <source>
        <dbReference type="Proteomes" id="UP001190926"/>
    </source>
</evidence>
<feature type="region of interest" description="Disordered" evidence="1">
    <location>
        <begin position="1"/>
        <end position="20"/>
    </location>
</feature>
<evidence type="ECO:0000256" key="1">
    <source>
        <dbReference type="SAM" id="MobiDB-lite"/>
    </source>
</evidence>
<dbReference type="FunFam" id="3.30.230.10:FF:000050">
    <property type="entry name" value="DNA topoisomerase 6 subunit B"/>
    <property type="match status" value="1"/>
</dbReference>
<accession>A0AAD4NZI9</accession>
<dbReference type="GO" id="GO:0006265">
    <property type="term" value="P:DNA topological change"/>
    <property type="evidence" value="ECO:0007669"/>
    <property type="project" value="InterPro"/>
</dbReference>
<dbReference type="AlphaFoldDB" id="A0AAD4NZI9"/>
<feature type="compositionally biased region" description="Low complexity" evidence="1">
    <location>
        <begin position="352"/>
        <end position="361"/>
    </location>
</feature>
<dbReference type="PANTHER" id="PTHR48444">
    <property type="entry name" value="DNA TOPOISOMERASE 6 SUBUNIT B"/>
    <property type="match status" value="1"/>
</dbReference>
<dbReference type="InterPro" id="IPR014721">
    <property type="entry name" value="Ribsml_uS5_D2-typ_fold_subgr"/>
</dbReference>
<reference evidence="3 4" key="1">
    <citation type="journal article" date="2021" name="Nat. Commun.">
        <title>Incipient diploidization of the medicinal plant Perilla within 10,000 years.</title>
        <authorList>
            <person name="Zhang Y."/>
            <person name="Shen Q."/>
            <person name="Leng L."/>
            <person name="Zhang D."/>
            <person name="Chen S."/>
            <person name="Shi Y."/>
            <person name="Ning Z."/>
            <person name="Chen S."/>
        </authorList>
    </citation>
    <scope>NUCLEOTIDE SEQUENCE [LARGE SCALE GENOMIC DNA]</scope>
    <source>
        <strain evidence="4">cv. PC099</strain>
    </source>
</reference>
<dbReference type="Gene3D" id="3.30.230.10">
    <property type="match status" value="1"/>
</dbReference>
<dbReference type="GO" id="GO:0003677">
    <property type="term" value="F:DNA binding"/>
    <property type="evidence" value="ECO:0007669"/>
    <property type="project" value="InterPro"/>
</dbReference>
<dbReference type="Pfam" id="PF09239">
    <property type="entry name" value="Topo-VIb_trans"/>
    <property type="match status" value="1"/>
</dbReference>
<feature type="domain" description="DNA topoisomerase VI subunit B transducer" evidence="2">
    <location>
        <begin position="141"/>
        <end position="242"/>
    </location>
</feature>
<protein>
    <submittedName>
        <fullName evidence="3">Topoisomerase 6 subunit B</fullName>
    </submittedName>
</protein>
<keyword evidence="4" id="KW-1185">Reference proteome</keyword>
<feature type="compositionally biased region" description="Basic residues" evidence="1">
    <location>
        <begin position="341"/>
        <end position="351"/>
    </location>
</feature>